<feature type="region of interest" description="Disordered" evidence="2">
    <location>
        <begin position="1"/>
        <end position="85"/>
    </location>
</feature>
<feature type="compositionally biased region" description="Basic and acidic residues" evidence="2">
    <location>
        <begin position="8"/>
        <end position="21"/>
    </location>
</feature>
<sequence length="1281" mass="141440">MGMGRRAGIRDDGTRVRPDGRRPRRRDRRGDARGGTAGSDAPSPARDPGGEPRSACPFGTPCAGARRGGARRHGGGDGARGDRSGFRHACRHAGGGGMRLRRLHLTRFGHFTDHVVDFGEKPPEGEPDFHVVYGLNEAGKTTFLNAVLRLLFRFPRQDVETYAFLHGSDLEIGAEIEDLPGRPNTVVRRIKAGNALLDAHGERLPDDFFAGALAGLDEAEYRTIFSLDRHSVIEGADDIRRAGGEAGRLLFAAHAGLSHLSSSLDAEDEAARALFLPGGKNQRVPQIKRALKTVEGQIRAAEVTPRDYDRLKREHDEAASARKACEDELRRLEADDRETRRRIEIRDLGRTIVALSTRLERDFAGYPDWPEEPDAPLLSTLAGKVAAADSAIAGRHEEIERAGAERAGLLLDEPVVEHAERIAALEPLRSTAEGTVNHYQRRFERERELEADMARRLATIVSQPDGRLDDRLVLTGEDIESLRAAQGQLGEAETRLTTAQEEEGLATARLDRLGEERSRDPTLAELEEATVDRLRLLGLADIAAAAERAETAIAHRRAAAEEALAGLALAGRAVTMVPETDWTPSAVRAAAERHAECIGEQRNAETALREIDAAIVEREHALATLEAGIGHEAVDAEASGTRRDVAWRHHRETLDATSADAFAEEMRRHDGVEAVRFERAADLGSVKAMRRDLEERRELRKAAAERAESALANVERAQTDHLETLEGLGLPAGTRREDLVSWLQQAETARREELRLFHEREAQAALLDRREEAGEEVRRLMPDLQGLPDARTLAVAAERLEAHGRATERRRDAERALEEAGRERDRRANERESAAAELADAQALWTETMRRRLPEDHGIADPRAALGVLAEISRKGQDWREVGHRVREMHRDGHAFVEALQRLAGRLSFPTAPFDEPTGDDGPQAFVGRVQAALDVERTLRQRLADAHHAQKRDAELVKTIASLRDQIGKTETERAEAAATIERLRERFPETIATEGMAELERVVSTAREATALRTEKAGKERALHEKLAGEESAPLDVAATFFEMDLEGALARLEGEIAETRERRNAASEAFGAARRNLESVSGDDTVAKLEAERAALSSDLTETVLDYARRRMGLSLARNAIDAYRRENRSEMMRVAGEAFARLTRGRYVDLTSRARDGKDVLVARRVEDDAVRRAEEMSEGTRMQLYFALRIAAYRARVASLPACPFLADDIFESFDDYRTEAACGEMRTLGLSGQSIYLTHHADVGVKALAASGGRDVVRFLPGVPEADRERLRPTG</sequence>
<gene>
    <name evidence="4" type="ORF">FJU11_08885</name>
</gene>
<keyword evidence="1" id="KW-0175">Coiled coil</keyword>
<dbReference type="PANTHER" id="PTHR41259">
    <property type="entry name" value="DOUBLE-STRAND BREAK REPAIR RAD50 ATPASE, PUTATIVE-RELATED"/>
    <property type="match status" value="1"/>
</dbReference>
<feature type="coiled-coil region" evidence="1">
    <location>
        <begin position="1045"/>
        <end position="1072"/>
    </location>
</feature>
<evidence type="ECO:0000313" key="4">
    <source>
        <dbReference type="EMBL" id="TPW28679.1"/>
    </source>
</evidence>
<accession>A0A506U7U7</accession>
<reference evidence="4 5" key="1">
    <citation type="submission" date="2019-06" db="EMBL/GenBank/DDBJ databases">
        <authorList>
            <person name="Li M."/>
        </authorList>
    </citation>
    <scope>NUCLEOTIDE SEQUENCE [LARGE SCALE GENOMIC DNA]</scope>
    <source>
        <strain evidence="4 5">BGMRC6574</strain>
    </source>
</reference>
<name>A0A506U7U7_9HYPH</name>
<dbReference type="PANTHER" id="PTHR41259:SF1">
    <property type="entry name" value="DOUBLE-STRAND BREAK REPAIR RAD50 ATPASE, PUTATIVE-RELATED"/>
    <property type="match status" value="1"/>
</dbReference>
<feature type="region of interest" description="Disordered" evidence="2">
    <location>
        <begin position="804"/>
        <end position="834"/>
    </location>
</feature>
<evidence type="ECO:0000256" key="1">
    <source>
        <dbReference type="SAM" id="Coils"/>
    </source>
</evidence>
<feature type="coiled-coil region" evidence="1">
    <location>
        <begin position="308"/>
        <end position="342"/>
    </location>
</feature>
<dbReference type="InterPro" id="IPR038734">
    <property type="entry name" value="YhaN_AAA"/>
</dbReference>
<proteinExistence type="predicted"/>
<evidence type="ECO:0000313" key="5">
    <source>
        <dbReference type="Proteomes" id="UP000320314"/>
    </source>
</evidence>
<feature type="coiled-coil region" evidence="1">
    <location>
        <begin position="686"/>
        <end position="720"/>
    </location>
</feature>
<dbReference type="Gene3D" id="3.40.50.300">
    <property type="entry name" value="P-loop containing nucleotide triphosphate hydrolases"/>
    <property type="match status" value="2"/>
</dbReference>
<dbReference type="Proteomes" id="UP000320314">
    <property type="component" value="Unassembled WGS sequence"/>
</dbReference>
<protein>
    <recommendedName>
        <fullName evidence="3">YhaN AAA domain-containing protein</fullName>
    </recommendedName>
</protein>
<organism evidence="4 5">
    <name type="scientific">Pararhizobium mangrovi</name>
    <dbReference type="NCBI Taxonomy" id="2590452"/>
    <lineage>
        <taxon>Bacteria</taxon>
        <taxon>Pseudomonadati</taxon>
        <taxon>Pseudomonadota</taxon>
        <taxon>Alphaproteobacteria</taxon>
        <taxon>Hyphomicrobiales</taxon>
        <taxon>Rhizobiaceae</taxon>
        <taxon>Rhizobium/Agrobacterium group</taxon>
        <taxon>Pararhizobium</taxon>
    </lineage>
</organism>
<dbReference type="SUPFAM" id="SSF52540">
    <property type="entry name" value="P-loop containing nucleoside triphosphate hydrolases"/>
    <property type="match status" value="1"/>
</dbReference>
<dbReference type="Pfam" id="PF13514">
    <property type="entry name" value="AAA_27"/>
    <property type="match status" value="1"/>
</dbReference>
<dbReference type="OrthoDB" id="9764467at2"/>
<feature type="domain" description="YhaN AAA" evidence="3">
    <location>
        <begin position="98"/>
        <end position="308"/>
    </location>
</feature>
<comment type="caution">
    <text evidence="4">The sequence shown here is derived from an EMBL/GenBank/DDBJ whole genome shotgun (WGS) entry which is preliminary data.</text>
</comment>
<dbReference type="InterPro" id="IPR027417">
    <property type="entry name" value="P-loop_NTPase"/>
</dbReference>
<feature type="coiled-coil region" evidence="1">
    <location>
        <begin position="961"/>
        <end position="988"/>
    </location>
</feature>
<evidence type="ECO:0000259" key="3">
    <source>
        <dbReference type="Pfam" id="PF13514"/>
    </source>
</evidence>
<dbReference type="EMBL" id="VHLH01000014">
    <property type="protein sequence ID" value="TPW28679.1"/>
    <property type="molecule type" value="Genomic_DNA"/>
</dbReference>
<keyword evidence="5" id="KW-1185">Reference proteome</keyword>
<evidence type="ECO:0000256" key="2">
    <source>
        <dbReference type="SAM" id="MobiDB-lite"/>
    </source>
</evidence>